<protein>
    <recommendedName>
        <fullName evidence="4">Carboxypeptidase regulatory-like domain-containing protein</fullName>
    </recommendedName>
</protein>
<dbReference type="AlphaFoldDB" id="A0A3E2BLL0"/>
<evidence type="ECO:0000256" key="1">
    <source>
        <dbReference type="SAM" id="Phobius"/>
    </source>
</evidence>
<evidence type="ECO:0000313" key="3">
    <source>
        <dbReference type="Proteomes" id="UP000257323"/>
    </source>
</evidence>
<dbReference type="SUPFAM" id="SSF49478">
    <property type="entry name" value="Cna protein B-type domain"/>
    <property type="match status" value="1"/>
</dbReference>
<dbReference type="Gene3D" id="2.60.40.10">
    <property type="entry name" value="Immunoglobulins"/>
    <property type="match status" value="1"/>
</dbReference>
<evidence type="ECO:0008006" key="4">
    <source>
        <dbReference type="Google" id="ProtNLM"/>
    </source>
</evidence>
<accession>A0A3E2BLL0</accession>
<dbReference type="Proteomes" id="UP000257323">
    <property type="component" value="Unassembled WGS sequence"/>
</dbReference>
<organism evidence="2 3">
    <name type="scientific">Candidatus Saccharicenans subterraneus</name>
    <dbReference type="NCBI Taxonomy" id="2508984"/>
    <lineage>
        <taxon>Bacteria</taxon>
        <taxon>Candidatus Aminicenantota</taxon>
        <taxon>Candidatus Aminicenantia</taxon>
        <taxon>Candidatus Aminicenantales</taxon>
        <taxon>Candidatus Saccharicenantaceae</taxon>
        <taxon>Candidatus Saccharicenans</taxon>
    </lineage>
</organism>
<proteinExistence type="predicted"/>
<keyword evidence="1" id="KW-1133">Transmembrane helix</keyword>
<dbReference type="InterPro" id="IPR013783">
    <property type="entry name" value="Ig-like_fold"/>
</dbReference>
<comment type="caution">
    <text evidence="2">The sequence shown here is derived from an EMBL/GenBank/DDBJ whole genome shotgun (WGS) entry which is preliminary data.</text>
</comment>
<gene>
    <name evidence="2" type="ORF">OP8BY_0005</name>
</gene>
<sequence>MLTLKFFKSRLFVTLVLSAFTLLILPLEGFSRSDKTTRGSALVGFIYASDMKTPVQNAVVKLRNVENGYEFFSTPTDATGAYKIEQLKEGKYVLGITAPDGDYNFSYVVSVKEGEIGKLSLALMRGEISPMSQGTQSSAQDKPSFFYTPVGMAVLMVVTTVALYGAFKLIEGKEEASPSKK</sequence>
<keyword evidence="1" id="KW-0472">Membrane</keyword>
<evidence type="ECO:0000313" key="2">
    <source>
        <dbReference type="EMBL" id="RFT15630.1"/>
    </source>
</evidence>
<feature type="transmembrane region" description="Helical" evidence="1">
    <location>
        <begin position="145"/>
        <end position="167"/>
    </location>
</feature>
<name>A0A3E2BLL0_9BACT</name>
<reference evidence="2 3" key="1">
    <citation type="submission" date="2018-08" db="EMBL/GenBank/DDBJ databases">
        <title>Genome analysis of the thermophilic bacterium of the candidate phylum Aminicenantes from deep subsurface aquifer revealed its physiology and ecological role.</title>
        <authorList>
            <person name="Kadnikov V.V."/>
            <person name="Mardanov A.V."/>
            <person name="Beletsky A.V."/>
            <person name="Karnachuk O.V."/>
            <person name="Ravin N.V."/>
        </authorList>
    </citation>
    <scope>NUCLEOTIDE SEQUENCE [LARGE SCALE GENOMIC DNA]</scope>
    <source>
        <strain evidence="2">BY38</strain>
    </source>
</reference>
<dbReference type="EMBL" id="QUAH01000007">
    <property type="protein sequence ID" value="RFT15630.1"/>
    <property type="molecule type" value="Genomic_DNA"/>
</dbReference>
<keyword evidence="1" id="KW-0812">Transmembrane</keyword>